<keyword evidence="16" id="KW-1185">Reference proteome</keyword>
<keyword evidence="6" id="KW-0597">Phosphoprotein</keyword>
<feature type="domain" description="Histidine kinase" evidence="14">
    <location>
        <begin position="124"/>
        <end position="342"/>
    </location>
</feature>
<evidence type="ECO:0000256" key="2">
    <source>
        <dbReference type="ARBA" id="ARBA00004236"/>
    </source>
</evidence>
<evidence type="ECO:0000256" key="5">
    <source>
        <dbReference type="ARBA" id="ARBA00022475"/>
    </source>
</evidence>
<evidence type="ECO:0000256" key="11">
    <source>
        <dbReference type="ARBA" id="ARBA00023012"/>
    </source>
</evidence>
<dbReference type="PROSITE" id="PS50109">
    <property type="entry name" value="HIS_KIN"/>
    <property type="match status" value="1"/>
</dbReference>
<keyword evidence="8" id="KW-0547">Nucleotide-binding</keyword>
<evidence type="ECO:0000256" key="6">
    <source>
        <dbReference type="ARBA" id="ARBA00022553"/>
    </source>
</evidence>
<keyword evidence="11" id="KW-0902">Two-component regulatory system</keyword>
<name>A0AAU9CX63_9BACT</name>
<evidence type="ECO:0000256" key="8">
    <source>
        <dbReference type="ARBA" id="ARBA00022741"/>
    </source>
</evidence>
<dbReference type="Proteomes" id="UP001348817">
    <property type="component" value="Chromosome"/>
</dbReference>
<dbReference type="SUPFAM" id="SSF55874">
    <property type="entry name" value="ATPase domain of HSP90 chaperone/DNA topoisomerase II/histidine kinase"/>
    <property type="match status" value="1"/>
</dbReference>
<feature type="transmembrane region" description="Helical" evidence="13">
    <location>
        <begin position="34"/>
        <end position="58"/>
    </location>
</feature>
<dbReference type="SMART" id="SM00387">
    <property type="entry name" value="HATPase_c"/>
    <property type="match status" value="1"/>
</dbReference>
<keyword evidence="13" id="KW-1133">Transmembrane helix</keyword>
<keyword evidence="13" id="KW-0812">Transmembrane</keyword>
<dbReference type="FunFam" id="3.30.565.10:FF:000023">
    <property type="entry name" value="PAS domain-containing sensor histidine kinase"/>
    <property type="match status" value="1"/>
</dbReference>
<evidence type="ECO:0000256" key="3">
    <source>
        <dbReference type="ARBA" id="ARBA00004314"/>
    </source>
</evidence>
<dbReference type="Pfam" id="PF00512">
    <property type="entry name" value="HisKA"/>
    <property type="match status" value="1"/>
</dbReference>
<comment type="subcellular location">
    <subcellularLocation>
        <location evidence="2">Cell membrane</location>
    </subcellularLocation>
    <subcellularLocation>
        <location evidence="3">Membrane raft</location>
        <topology evidence="3">Multi-pass membrane protein</topology>
    </subcellularLocation>
</comment>
<evidence type="ECO:0000313" key="16">
    <source>
        <dbReference type="Proteomes" id="UP001348817"/>
    </source>
</evidence>
<protein>
    <recommendedName>
        <fullName evidence="4">histidine kinase</fullName>
        <ecNumber evidence="4">2.7.13.3</ecNumber>
    </recommendedName>
</protein>
<dbReference type="SMART" id="SM00388">
    <property type="entry name" value="HisKA"/>
    <property type="match status" value="1"/>
</dbReference>
<accession>A0AAU9CX63</accession>
<dbReference type="EMBL" id="AP025314">
    <property type="protein sequence ID" value="BDD08153.1"/>
    <property type="molecule type" value="Genomic_DNA"/>
</dbReference>
<reference evidence="15 16" key="1">
    <citation type="submission" date="2021-12" db="EMBL/GenBank/DDBJ databases">
        <title>Genome sequencing of bacteria with rrn-lacking chromosome and rrn-plasmid.</title>
        <authorList>
            <person name="Anda M."/>
            <person name="Iwasaki W."/>
        </authorList>
    </citation>
    <scope>NUCLEOTIDE SEQUENCE [LARGE SCALE GENOMIC DNA]</scope>
    <source>
        <strain evidence="15 16">DSM 100852</strain>
    </source>
</reference>
<dbReference type="KEGG" id="fax:FUAX_05850"/>
<dbReference type="GO" id="GO:0016036">
    <property type="term" value="P:cellular response to phosphate starvation"/>
    <property type="evidence" value="ECO:0007669"/>
    <property type="project" value="TreeGrafter"/>
</dbReference>
<dbReference type="EC" id="2.7.13.3" evidence="4"/>
<dbReference type="GO" id="GO:0000155">
    <property type="term" value="F:phosphorelay sensor kinase activity"/>
    <property type="evidence" value="ECO:0007669"/>
    <property type="project" value="InterPro"/>
</dbReference>
<dbReference type="SUPFAM" id="SSF47384">
    <property type="entry name" value="Homodimeric domain of signal transducing histidine kinase"/>
    <property type="match status" value="1"/>
</dbReference>
<keyword evidence="7" id="KW-0808">Transferase</keyword>
<dbReference type="PANTHER" id="PTHR45453">
    <property type="entry name" value="PHOSPHATE REGULON SENSOR PROTEIN PHOR"/>
    <property type="match status" value="1"/>
</dbReference>
<dbReference type="InterPro" id="IPR050351">
    <property type="entry name" value="BphY/WalK/GraS-like"/>
</dbReference>
<dbReference type="InterPro" id="IPR036890">
    <property type="entry name" value="HATPase_C_sf"/>
</dbReference>
<dbReference type="GO" id="GO:0005524">
    <property type="term" value="F:ATP binding"/>
    <property type="evidence" value="ECO:0007669"/>
    <property type="project" value="UniProtKB-KW"/>
</dbReference>
<organism evidence="15 16">
    <name type="scientific">Fulvitalea axinellae</name>
    <dbReference type="NCBI Taxonomy" id="1182444"/>
    <lineage>
        <taxon>Bacteria</taxon>
        <taxon>Pseudomonadati</taxon>
        <taxon>Bacteroidota</taxon>
        <taxon>Cytophagia</taxon>
        <taxon>Cytophagales</taxon>
        <taxon>Persicobacteraceae</taxon>
        <taxon>Fulvitalea</taxon>
    </lineage>
</organism>
<dbReference type="PANTHER" id="PTHR45453:SF1">
    <property type="entry name" value="PHOSPHATE REGULON SENSOR PROTEIN PHOR"/>
    <property type="match status" value="1"/>
</dbReference>
<dbReference type="FunFam" id="1.10.287.130:FF:000001">
    <property type="entry name" value="Two-component sensor histidine kinase"/>
    <property type="match status" value="1"/>
</dbReference>
<keyword evidence="12 13" id="KW-0472">Membrane</keyword>
<evidence type="ECO:0000256" key="10">
    <source>
        <dbReference type="ARBA" id="ARBA00022840"/>
    </source>
</evidence>
<evidence type="ECO:0000256" key="13">
    <source>
        <dbReference type="SAM" id="Phobius"/>
    </source>
</evidence>
<dbReference type="AlphaFoldDB" id="A0AAU9CX63"/>
<dbReference type="GO" id="GO:0045121">
    <property type="term" value="C:membrane raft"/>
    <property type="evidence" value="ECO:0007669"/>
    <property type="project" value="UniProtKB-SubCell"/>
</dbReference>
<evidence type="ECO:0000256" key="9">
    <source>
        <dbReference type="ARBA" id="ARBA00022777"/>
    </source>
</evidence>
<dbReference type="PRINTS" id="PR00344">
    <property type="entry name" value="BCTRLSENSOR"/>
</dbReference>
<dbReference type="InterPro" id="IPR036097">
    <property type="entry name" value="HisK_dim/P_sf"/>
</dbReference>
<proteinExistence type="predicted"/>
<dbReference type="GO" id="GO:0004721">
    <property type="term" value="F:phosphoprotein phosphatase activity"/>
    <property type="evidence" value="ECO:0007669"/>
    <property type="project" value="TreeGrafter"/>
</dbReference>
<evidence type="ECO:0000256" key="1">
    <source>
        <dbReference type="ARBA" id="ARBA00000085"/>
    </source>
</evidence>
<sequence>MLFSSKRVAALLSLSICLVTTAFLSLMDVTTSALVVTLFISFGVSYLLISITFEFLIFKDVNRIYEMLDDLRKNDFSFIKKVSGKSRNPIKRVNEEIYNYASVKQREIDELKRMEAYRREFLADVSHELKTPIFAAQGFIHTLLDGALEDPEVSRKFLGKSAKSLDGLAKLVQNLLSISRMESGDLAMHFEDFDIRQLASDVFDQFEHKAEKKNIQLVMAENSPKEVYVFADRQRISQVLVNLVSNAMKYTETPAKVEIGFEIDDEVAVYVKDSGMGIPPEDIDRIFERFYRVEKSRAKDLGGTGLGLAIVRHILQAHGHSVHVESQVGKGSTFKFRLRKGENMVLERL</sequence>
<evidence type="ECO:0000256" key="12">
    <source>
        <dbReference type="ARBA" id="ARBA00023136"/>
    </source>
</evidence>
<evidence type="ECO:0000313" key="15">
    <source>
        <dbReference type="EMBL" id="BDD08153.1"/>
    </source>
</evidence>
<evidence type="ECO:0000256" key="7">
    <source>
        <dbReference type="ARBA" id="ARBA00022679"/>
    </source>
</evidence>
<dbReference type="CDD" id="cd00075">
    <property type="entry name" value="HATPase"/>
    <property type="match status" value="1"/>
</dbReference>
<dbReference type="RefSeq" id="WP_338393430.1">
    <property type="nucleotide sequence ID" value="NZ_AP025314.1"/>
</dbReference>
<dbReference type="InterPro" id="IPR003661">
    <property type="entry name" value="HisK_dim/P_dom"/>
</dbReference>
<dbReference type="InterPro" id="IPR005467">
    <property type="entry name" value="His_kinase_dom"/>
</dbReference>
<dbReference type="CDD" id="cd00082">
    <property type="entry name" value="HisKA"/>
    <property type="match status" value="1"/>
</dbReference>
<keyword evidence="10" id="KW-0067">ATP-binding</keyword>
<evidence type="ECO:0000259" key="14">
    <source>
        <dbReference type="PROSITE" id="PS50109"/>
    </source>
</evidence>
<dbReference type="Gene3D" id="3.30.565.10">
    <property type="entry name" value="Histidine kinase-like ATPase, C-terminal domain"/>
    <property type="match status" value="1"/>
</dbReference>
<comment type="catalytic activity">
    <reaction evidence="1">
        <text>ATP + protein L-histidine = ADP + protein N-phospho-L-histidine.</text>
        <dbReference type="EC" id="2.7.13.3"/>
    </reaction>
</comment>
<keyword evidence="5" id="KW-1003">Cell membrane</keyword>
<dbReference type="InterPro" id="IPR003594">
    <property type="entry name" value="HATPase_dom"/>
</dbReference>
<dbReference type="InterPro" id="IPR004358">
    <property type="entry name" value="Sig_transdc_His_kin-like_C"/>
</dbReference>
<dbReference type="GO" id="GO:0005886">
    <property type="term" value="C:plasma membrane"/>
    <property type="evidence" value="ECO:0007669"/>
    <property type="project" value="UniProtKB-SubCell"/>
</dbReference>
<evidence type="ECO:0000256" key="4">
    <source>
        <dbReference type="ARBA" id="ARBA00012438"/>
    </source>
</evidence>
<keyword evidence="9 15" id="KW-0418">Kinase</keyword>
<gene>
    <name evidence="15" type="primary">phoR</name>
    <name evidence="15" type="ORF">FUAX_05850</name>
</gene>
<dbReference type="Gene3D" id="1.10.287.130">
    <property type="match status" value="1"/>
</dbReference>
<dbReference type="Pfam" id="PF02518">
    <property type="entry name" value="HATPase_c"/>
    <property type="match status" value="1"/>
</dbReference>